<dbReference type="AlphaFoldDB" id="A0A926QM99"/>
<sequence length="573" mass="66136">MRPVRIRPDIDNQESLSGYLHRVSVINHYPSISIIASDINMTVPYLNNNSFTPNQLTSISNLTGIPKEILQLHSNNYYEQSIGREITNKFVLKNRVKYCPLCIQENIVHKLSWNMLQLNICFEHKIILIENCCGCDSTISLTSFMAGFCDRCGFVYATASPGGIELHELLLDPQLYLFHNLLDQTSSKSFFDITLHDFLILADLSYHLLEGMPSYLGDSQAISCFNKKKNGHRNSKNQSHAYNNAFWMYQDFPHNFYRVLNDFIKQKKPPIMYEQKGQFEQIFEYDSLSEFSEAYNAFWLEKINQGSIRRDFSVFKKNLELLNQREYVRKDEIRTTSGMSYEKMTQLSELNEIDMVISQKGNKTKYLVDKRSYDTALDSTKYLITKKEAALMLGIQKDSVPKLIASGLLKAYHRSSSRYELLSHNDVKQLMDECRGKVVVNGQIAGMKFHDALITYSVNGLTVVNVIKFTREGLLNPVSLNENGTLDQNYYFVNELENCIKLSEMERKNAQGYYLKDVIALLKIGEKKAWKWLESGFLVPDQIITLKDGRKRYLFLRSTIDSLLIKKNITISA</sequence>
<evidence type="ECO:0000259" key="1">
    <source>
        <dbReference type="Pfam" id="PF06527"/>
    </source>
</evidence>
<dbReference type="Pfam" id="PF06527">
    <property type="entry name" value="TniQ"/>
    <property type="match status" value="1"/>
</dbReference>
<evidence type="ECO:0000313" key="3">
    <source>
        <dbReference type="Proteomes" id="UP000650466"/>
    </source>
</evidence>
<protein>
    <submittedName>
        <fullName evidence="2">TniQ family protein</fullName>
    </submittedName>
</protein>
<keyword evidence="3" id="KW-1185">Reference proteome</keyword>
<dbReference type="Proteomes" id="UP000650466">
    <property type="component" value="Unassembled WGS sequence"/>
</dbReference>
<comment type="caution">
    <text evidence="2">The sequence shown here is derived from an EMBL/GenBank/DDBJ whole genome shotgun (WGS) entry which is preliminary data.</text>
</comment>
<gene>
    <name evidence="2" type="ORF">ICC18_32475</name>
</gene>
<proteinExistence type="predicted"/>
<organism evidence="2 3">
    <name type="scientific">Paenibacillus sedimenti</name>
    <dbReference type="NCBI Taxonomy" id="2770274"/>
    <lineage>
        <taxon>Bacteria</taxon>
        <taxon>Bacillati</taxon>
        <taxon>Bacillota</taxon>
        <taxon>Bacilli</taxon>
        <taxon>Bacillales</taxon>
        <taxon>Paenibacillaceae</taxon>
        <taxon>Paenibacillus</taxon>
    </lineage>
</organism>
<dbReference type="EMBL" id="JACVVD010000025">
    <property type="protein sequence ID" value="MBD0384746.1"/>
    <property type="molecule type" value="Genomic_DNA"/>
</dbReference>
<reference evidence="2" key="1">
    <citation type="submission" date="2020-09" db="EMBL/GenBank/DDBJ databases">
        <title>Draft Genome Sequence of Paenibacillus sp. WST5.</title>
        <authorList>
            <person name="Bao Z."/>
        </authorList>
    </citation>
    <scope>NUCLEOTIDE SEQUENCE</scope>
    <source>
        <strain evidence="2">WST5</strain>
    </source>
</reference>
<dbReference type="InterPro" id="IPR009492">
    <property type="entry name" value="TniQ"/>
</dbReference>
<feature type="domain" description="TniQ" evidence="1">
    <location>
        <begin position="6"/>
        <end position="127"/>
    </location>
</feature>
<evidence type="ECO:0000313" key="2">
    <source>
        <dbReference type="EMBL" id="MBD0384746.1"/>
    </source>
</evidence>
<accession>A0A926QM99</accession>
<dbReference type="RefSeq" id="WP_188178505.1">
    <property type="nucleotide sequence ID" value="NZ_JACVVD010000025.1"/>
</dbReference>
<name>A0A926QM99_9BACL</name>